<name>A0ABN9WC35_9DINO</name>
<gene>
    <name evidence="1" type="ORF">PCOR1329_LOCUS65959</name>
</gene>
<organism evidence="1 2">
    <name type="scientific">Prorocentrum cordatum</name>
    <dbReference type="NCBI Taxonomy" id="2364126"/>
    <lineage>
        <taxon>Eukaryota</taxon>
        <taxon>Sar</taxon>
        <taxon>Alveolata</taxon>
        <taxon>Dinophyceae</taxon>
        <taxon>Prorocentrales</taxon>
        <taxon>Prorocentraceae</taxon>
        <taxon>Prorocentrum</taxon>
    </lineage>
</organism>
<accession>A0ABN9WC35</accession>
<evidence type="ECO:0000313" key="1">
    <source>
        <dbReference type="EMBL" id="CAK0883862.1"/>
    </source>
</evidence>
<feature type="non-terminal residue" evidence="1">
    <location>
        <position position="154"/>
    </location>
</feature>
<evidence type="ECO:0000313" key="2">
    <source>
        <dbReference type="Proteomes" id="UP001189429"/>
    </source>
</evidence>
<feature type="non-terminal residue" evidence="1">
    <location>
        <position position="1"/>
    </location>
</feature>
<comment type="caution">
    <text evidence="1">The sequence shown here is derived from an EMBL/GenBank/DDBJ whole genome shotgun (WGS) entry which is preliminary data.</text>
</comment>
<reference evidence="1" key="1">
    <citation type="submission" date="2023-10" db="EMBL/GenBank/DDBJ databases">
        <authorList>
            <person name="Chen Y."/>
            <person name="Shah S."/>
            <person name="Dougan E. K."/>
            <person name="Thang M."/>
            <person name="Chan C."/>
        </authorList>
    </citation>
    <scope>NUCLEOTIDE SEQUENCE [LARGE SCALE GENOMIC DNA]</scope>
</reference>
<keyword evidence="2" id="KW-1185">Reference proteome</keyword>
<dbReference type="EMBL" id="CAUYUJ010018473">
    <property type="protein sequence ID" value="CAK0883862.1"/>
    <property type="molecule type" value="Genomic_DNA"/>
</dbReference>
<dbReference type="Proteomes" id="UP001189429">
    <property type="component" value="Unassembled WGS sequence"/>
</dbReference>
<proteinExistence type="predicted"/>
<sequence length="154" mass="17485">EGHYLVVTEMGFGVVGMILLWLDTSTTIAEASHTDPMYGFIDAFATKGFQIDLVNSKLAPKAWHAEWYRMLTATIDFEFGPRLSKRSFEHWSVSVAFLTSAPKLYRTCSMCVSRHVNKRKDESELPESLWAWYALGSVPAPRQLLKRTLSHAQT</sequence>
<protein>
    <submittedName>
        <fullName evidence="1">Uncharacterized protein</fullName>
    </submittedName>
</protein>